<dbReference type="EMBL" id="JAGVWE010000003">
    <property type="protein sequence ID" value="MBS3062975.1"/>
    <property type="molecule type" value="Genomic_DNA"/>
</dbReference>
<proteinExistence type="predicted"/>
<evidence type="ECO:0000313" key="2">
    <source>
        <dbReference type="EMBL" id="MBS3062975.1"/>
    </source>
</evidence>
<reference evidence="2" key="2">
    <citation type="submission" date="2021-05" db="EMBL/GenBank/DDBJ databases">
        <title>Protein family content uncovers lineage relationships and bacterial pathway maintenance mechanisms in DPANN archaea.</title>
        <authorList>
            <person name="Castelle C.J."/>
            <person name="Meheust R."/>
            <person name="Jaffe A.L."/>
            <person name="Seitz K."/>
            <person name="Gong X."/>
            <person name="Baker B.J."/>
            <person name="Banfield J.F."/>
        </authorList>
    </citation>
    <scope>NUCLEOTIDE SEQUENCE</scope>
    <source>
        <strain evidence="2">RIFCSPLOWO2_01_FULL_58_19</strain>
    </source>
</reference>
<gene>
    <name evidence="2" type="ORF">J4203_03820</name>
</gene>
<comment type="caution">
    <text evidence="2">The sequence shown here is derived from an EMBL/GenBank/DDBJ whole genome shotgun (WGS) entry which is preliminary data.</text>
</comment>
<evidence type="ECO:0000313" key="3">
    <source>
        <dbReference type="Proteomes" id="UP000678237"/>
    </source>
</evidence>
<name>A0A8T4LIC3_9ARCH</name>
<sequence length="167" mass="19158">MSGHDTRQNEQNRGFVERIAPEFTELTLDVKELQEQGKDPLFVSALLFRLIKERERTNRLLDDLNDKYDHLMLELKQRRGGESAGPTPMPLGTGMQPDAGNFHLLAVQDDQILKYVEEHGQATAADIKAIMNYKRLNAASQRLNKLHREGHLKKVQQGKRVLFLSRN</sequence>
<protein>
    <recommendedName>
        <fullName evidence="4">DNA-binding protein</fullName>
    </recommendedName>
</protein>
<dbReference type="Proteomes" id="UP000678237">
    <property type="component" value="Unassembled WGS sequence"/>
</dbReference>
<feature type="coiled-coil region" evidence="1">
    <location>
        <begin position="47"/>
        <end position="74"/>
    </location>
</feature>
<organism evidence="2 3">
    <name type="scientific">Candidatus Iainarchaeum sp</name>
    <dbReference type="NCBI Taxonomy" id="3101447"/>
    <lineage>
        <taxon>Archaea</taxon>
        <taxon>Candidatus Iainarchaeota</taxon>
        <taxon>Candidatus Iainarchaeia</taxon>
        <taxon>Candidatus Iainarchaeales</taxon>
        <taxon>Candidatus Iainarchaeaceae</taxon>
        <taxon>Candidatus Iainarchaeum</taxon>
    </lineage>
</organism>
<dbReference type="AlphaFoldDB" id="A0A8T4LIC3"/>
<reference evidence="2" key="1">
    <citation type="submission" date="2021-03" db="EMBL/GenBank/DDBJ databases">
        <authorList>
            <person name="Jaffe A."/>
        </authorList>
    </citation>
    <scope>NUCLEOTIDE SEQUENCE</scope>
    <source>
        <strain evidence="2">RIFCSPLOWO2_01_FULL_58_19</strain>
    </source>
</reference>
<evidence type="ECO:0000256" key="1">
    <source>
        <dbReference type="SAM" id="Coils"/>
    </source>
</evidence>
<evidence type="ECO:0008006" key="4">
    <source>
        <dbReference type="Google" id="ProtNLM"/>
    </source>
</evidence>
<keyword evidence="1" id="KW-0175">Coiled coil</keyword>
<accession>A0A8T4LIC3</accession>